<comment type="caution">
    <text evidence="10">The sequence shown here is derived from an EMBL/GenBank/DDBJ whole genome shotgun (WGS) entry which is preliminary data.</text>
</comment>
<keyword evidence="7 8" id="KW-0472">Membrane</keyword>
<feature type="domain" description="Major facilitator superfamily (MFS) profile" evidence="9">
    <location>
        <begin position="26"/>
        <end position="483"/>
    </location>
</feature>
<feature type="transmembrane region" description="Helical" evidence="8">
    <location>
        <begin position="375"/>
        <end position="401"/>
    </location>
</feature>
<dbReference type="GO" id="GO:0022857">
    <property type="term" value="F:transmembrane transporter activity"/>
    <property type="evidence" value="ECO:0007669"/>
    <property type="project" value="InterPro"/>
</dbReference>
<evidence type="ECO:0000313" key="11">
    <source>
        <dbReference type="Proteomes" id="UP000274909"/>
    </source>
</evidence>
<dbReference type="Proteomes" id="UP000274909">
    <property type="component" value="Unassembled WGS sequence"/>
</dbReference>
<keyword evidence="5 8" id="KW-0812">Transmembrane</keyword>
<dbReference type="PANTHER" id="PTHR42718">
    <property type="entry name" value="MAJOR FACILITATOR SUPERFAMILY MULTIDRUG TRANSPORTER MFSC"/>
    <property type="match status" value="1"/>
</dbReference>
<name>A0A433JT99_9MICO</name>
<reference evidence="10 11" key="1">
    <citation type="submission" date="2018-12" db="EMBL/GenBank/DDBJ databases">
        <authorList>
            <person name="Li F."/>
        </authorList>
    </citation>
    <scope>NUCLEOTIDE SEQUENCE [LARGE SCALE GENOMIC DNA]</scope>
    <source>
        <strain evidence="10 11">EGI 6500705</strain>
    </source>
</reference>
<keyword evidence="6 8" id="KW-1133">Transmembrane helix</keyword>
<evidence type="ECO:0000256" key="8">
    <source>
        <dbReference type="SAM" id="Phobius"/>
    </source>
</evidence>
<accession>A0A433JT99</accession>
<dbReference type="SUPFAM" id="SSF103473">
    <property type="entry name" value="MFS general substrate transporter"/>
    <property type="match status" value="1"/>
</dbReference>
<evidence type="ECO:0000256" key="2">
    <source>
        <dbReference type="ARBA" id="ARBA00008537"/>
    </source>
</evidence>
<dbReference type="CDD" id="cd17503">
    <property type="entry name" value="MFS_LmrB_MDR_like"/>
    <property type="match status" value="1"/>
</dbReference>
<dbReference type="PROSITE" id="PS50850">
    <property type="entry name" value="MFS"/>
    <property type="match status" value="1"/>
</dbReference>
<dbReference type="InterPro" id="IPR004638">
    <property type="entry name" value="EmrB-like"/>
</dbReference>
<feature type="transmembrane region" description="Helical" evidence="8">
    <location>
        <begin position="242"/>
        <end position="261"/>
    </location>
</feature>
<comment type="similarity">
    <text evidence="2">Belongs to the major facilitator superfamily. EmrB family.</text>
</comment>
<feature type="transmembrane region" description="Helical" evidence="8">
    <location>
        <begin position="282"/>
        <end position="308"/>
    </location>
</feature>
<feature type="transmembrane region" description="Helical" evidence="8">
    <location>
        <begin position="209"/>
        <end position="230"/>
    </location>
</feature>
<comment type="subcellular location">
    <subcellularLocation>
        <location evidence="1">Cell membrane</location>
        <topology evidence="1">Multi-pass membrane protein</topology>
    </subcellularLocation>
</comment>
<keyword evidence="4" id="KW-1003">Cell membrane</keyword>
<protein>
    <submittedName>
        <fullName evidence="10">DHA2 family efflux MFS transporter permease subunit</fullName>
    </submittedName>
</protein>
<sequence>MTEQNTLPERTPAATTTGLSARDRSVITLLLVSAFVVILNETVMGVALPNLMADFGIEAHVGQWLTTAFLLTMAVVIPITGFLIQRVTTRMLFGAAMTLFSIGTLAAALAPTFEVLLVGRVIQASGTAVMMPLLMTTVMTLVPPASRGRMMGNISIVISVAPAVGPTVSGLILEILNWRFIFWLVLPIAIASLVLGLSRMKNVGEHTDARIDPVSVVLSVFGFGGIVYGLSSLGEGASGTPIVPVWVPFVVGVLGLALFITRQLLLQRTDRALLDLRTFRSSTFAVTVVLMGAMMMALFGTIILLPIYLQTVLGLAPVEAGLLLLPGGLLMGLGAPFVGRAYDRFGARPLLVPGTIIVATALWGLATLATESTPAWMILVLHVVLSIGLSLTFTPLFTAGLGAVQPRLYSHGSAIIGTVQQLAGAAGTTLFVSVMTVGTASLLAGGASEIEATAGGVHSAFFYGAAIASLAIIAAFFVRPSPQSADAPAITHH</sequence>
<feature type="transmembrane region" description="Helical" evidence="8">
    <location>
        <begin position="26"/>
        <end position="49"/>
    </location>
</feature>
<feature type="transmembrane region" description="Helical" evidence="8">
    <location>
        <begin position="61"/>
        <end position="84"/>
    </location>
</feature>
<feature type="transmembrane region" description="Helical" evidence="8">
    <location>
        <begin position="422"/>
        <end position="448"/>
    </location>
</feature>
<feature type="transmembrane region" description="Helical" evidence="8">
    <location>
        <begin position="154"/>
        <end position="172"/>
    </location>
</feature>
<dbReference type="Pfam" id="PF07690">
    <property type="entry name" value="MFS_1"/>
    <property type="match status" value="1"/>
</dbReference>
<gene>
    <name evidence="10" type="ORF">ELQ94_09080</name>
</gene>
<dbReference type="Gene3D" id="1.20.1720.10">
    <property type="entry name" value="Multidrug resistance protein D"/>
    <property type="match status" value="1"/>
</dbReference>
<feature type="transmembrane region" description="Helical" evidence="8">
    <location>
        <begin position="122"/>
        <end position="142"/>
    </location>
</feature>
<keyword evidence="3" id="KW-0813">Transport</keyword>
<evidence type="ECO:0000256" key="1">
    <source>
        <dbReference type="ARBA" id="ARBA00004651"/>
    </source>
</evidence>
<feature type="transmembrane region" description="Helical" evidence="8">
    <location>
        <begin position="460"/>
        <end position="478"/>
    </location>
</feature>
<dbReference type="PANTHER" id="PTHR42718:SF9">
    <property type="entry name" value="MAJOR FACILITATOR SUPERFAMILY MULTIDRUG TRANSPORTER MFSC"/>
    <property type="match status" value="1"/>
</dbReference>
<evidence type="ECO:0000256" key="7">
    <source>
        <dbReference type="ARBA" id="ARBA00023136"/>
    </source>
</evidence>
<evidence type="ECO:0000259" key="9">
    <source>
        <dbReference type="PROSITE" id="PS50850"/>
    </source>
</evidence>
<feature type="transmembrane region" description="Helical" evidence="8">
    <location>
        <begin position="91"/>
        <end position="110"/>
    </location>
</feature>
<dbReference type="InterPro" id="IPR020846">
    <property type="entry name" value="MFS_dom"/>
</dbReference>
<dbReference type="AlphaFoldDB" id="A0A433JT99"/>
<proteinExistence type="inferred from homology"/>
<feature type="transmembrane region" description="Helical" evidence="8">
    <location>
        <begin position="350"/>
        <end position="369"/>
    </location>
</feature>
<evidence type="ECO:0000256" key="6">
    <source>
        <dbReference type="ARBA" id="ARBA00022989"/>
    </source>
</evidence>
<feature type="transmembrane region" description="Helical" evidence="8">
    <location>
        <begin position="320"/>
        <end position="338"/>
    </location>
</feature>
<feature type="transmembrane region" description="Helical" evidence="8">
    <location>
        <begin position="178"/>
        <end position="197"/>
    </location>
</feature>
<dbReference type="RefSeq" id="WP_127049338.1">
    <property type="nucleotide sequence ID" value="NZ_RZGZ01000002.1"/>
</dbReference>
<keyword evidence="11" id="KW-1185">Reference proteome</keyword>
<dbReference type="InterPro" id="IPR036259">
    <property type="entry name" value="MFS_trans_sf"/>
</dbReference>
<organism evidence="10 11">
    <name type="scientific">Labedella endophytica</name>
    <dbReference type="NCBI Taxonomy" id="1523160"/>
    <lineage>
        <taxon>Bacteria</taxon>
        <taxon>Bacillati</taxon>
        <taxon>Actinomycetota</taxon>
        <taxon>Actinomycetes</taxon>
        <taxon>Micrococcales</taxon>
        <taxon>Microbacteriaceae</taxon>
        <taxon>Labedella</taxon>
    </lineage>
</organism>
<dbReference type="OrthoDB" id="9812221at2"/>
<dbReference type="PRINTS" id="PR01036">
    <property type="entry name" value="TCRTETB"/>
</dbReference>
<evidence type="ECO:0000313" key="10">
    <source>
        <dbReference type="EMBL" id="RUR01622.1"/>
    </source>
</evidence>
<evidence type="ECO:0000256" key="5">
    <source>
        <dbReference type="ARBA" id="ARBA00022692"/>
    </source>
</evidence>
<dbReference type="NCBIfam" id="TIGR00711">
    <property type="entry name" value="efflux_EmrB"/>
    <property type="match status" value="1"/>
</dbReference>
<dbReference type="InterPro" id="IPR011701">
    <property type="entry name" value="MFS"/>
</dbReference>
<dbReference type="GO" id="GO:0005886">
    <property type="term" value="C:plasma membrane"/>
    <property type="evidence" value="ECO:0007669"/>
    <property type="project" value="UniProtKB-SubCell"/>
</dbReference>
<evidence type="ECO:0000256" key="4">
    <source>
        <dbReference type="ARBA" id="ARBA00022475"/>
    </source>
</evidence>
<evidence type="ECO:0000256" key="3">
    <source>
        <dbReference type="ARBA" id="ARBA00022448"/>
    </source>
</evidence>
<dbReference type="Gene3D" id="1.20.1250.20">
    <property type="entry name" value="MFS general substrate transporter like domains"/>
    <property type="match status" value="1"/>
</dbReference>
<dbReference type="EMBL" id="RZGZ01000002">
    <property type="protein sequence ID" value="RUR01622.1"/>
    <property type="molecule type" value="Genomic_DNA"/>
</dbReference>